<comment type="caution">
    <text evidence="5">The sequence shown here is derived from an EMBL/GenBank/DDBJ whole genome shotgun (WGS) entry which is preliminary data.</text>
</comment>
<protein>
    <recommendedName>
        <fullName evidence="4">HTH araC/xylS-type domain-containing protein</fullName>
    </recommendedName>
</protein>
<dbReference type="PANTHER" id="PTHR43436:SF1">
    <property type="entry name" value="TRANSCRIPTIONAL REGULATORY PROTEIN"/>
    <property type="match status" value="1"/>
</dbReference>
<dbReference type="HOGENOM" id="CLU_000445_100_0_4"/>
<dbReference type="InterPro" id="IPR018060">
    <property type="entry name" value="HTH_AraC"/>
</dbReference>
<dbReference type="Pfam" id="PF12833">
    <property type="entry name" value="HTH_18"/>
    <property type="match status" value="1"/>
</dbReference>
<evidence type="ECO:0000256" key="3">
    <source>
        <dbReference type="ARBA" id="ARBA00023163"/>
    </source>
</evidence>
<proteinExistence type="predicted"/>
<keyword evidence="3" id="KW-0804">Transcription</keyword>
<accession>S3BXE3</accession>
<name>S3BXE3_9BURK</name>
<dbReference type="GO" id="GO:0003700">
    <property type="term" value="F:DNA-binding transcription factor activity"/>
    <property type="evidence" value="ECO:0007669"/>
    <property type="project" value="InterPro"/>
</dbReference>
<dbReference type="SUPFAM" id="SSF46689">
    <property type="entry name" value="Homeodomain-like"/>
    <property type="match status" value="2"/>
</dbReference>
<dbReference type="AlphaFoldDB" id="S3BXE3"/>
<dbReference type="InterPro" id="IPR009057">
    <property type="entry name" value="Homeodomain-like_sf"/>
</dbReference>
<evidence type="ECO:0000313" key="6">
    <source>
        <dbReference type="Proteomes" id="UP000014400"/>
    </source>
</evidence>
<reference evidence="5 6" key="1">
    <citation type="submission" date="2013-04" db="EMBL/GenBank/DDBJ databases">
        <title>The Genome Sequence of Sutterella wadsworthensis HGA0223.</title>
        <authorList>
            <consortium name="The Broad Institute Genomics Platform"/>
            <person name="Earl A."/>
            <person name="Ward D."/>
            <person name="Feldgarden M."/>
            <person name="Gevers D."/>
            <person name="Schmidt T.M."/>
            <person name="Dover J."/>
            <person name="Dai D."/>
            <person name="Walker B."/>
            <person name="Young S."/>
            <person name="Zeng Q."/>
            <person name="Gargeya S."/>
            <person name="Fitzgerald M."/>
            <person name="Haas B."/>
            <person name="Abouelleil A."/>
            <person name="Allen A.W."/>
            <person name="Alvarado L."/>
            <person name="Arachchi H.M."/>
            <person name="Berlin A.M."/>
            <person name="Chapman S.B."/>
            <person name="Gainer-Dewar J."/>
            <person name="Goldberg J."/>
            <person name="Griggs A."/>
            <person name="Gujja S."/>
            <person name="Hansen M."/>
            <person name="Howarth C."/>
            <person name="Imamovic A."/>
            <person name="Ireland A."/>
            <person name="Larimer J."/>
            <person name="McCowan C."/>
            <person name="Murphy C."/>
            <person name="Pearson M."/>
            <person name="Poon T.W."/>
            <person name="Priest M."/>
            <person name="Roberts A."/>
            <person name="Saif S."/>
            <person name="Shea T."/>
            <person name="Sisk P."/>
            <person name="Sykes S."/>
            <person name="Wortman J."/>
            <person name="Nusbaum C."/>
            <person name="Birren B."/>
        </authorList>
    </citation>
    <scope>NUCLEOTIDE SEQUENCE [LARGE SCALE GENOMIC DNA]</scope>
    <source>
        <strain evidence="5 6">HGA0223</strain>
    </source>
</reference>
<dbReference type="PANTHER" id="PTHR43436">
    <property type="entry name" value="ARAC-FAMILY TRANSCRIPTIONAL REGULATOR"/>
    <property type="match status" value="1"/>
</dbReference>
<evidence type="ECO:0000256" key="1">
    <source>
        <dbReference type="ARBA" id="ARBA00023015"/>
    </source>
</evidence>
<keyword evidence="6" id="KW-1185">Reference proteome</keyword>
<dbReference type="eggNOG" id="COG4977">
    <property type="taxonomic scope" value="Bacteria"/>
</dbReference>
<dbReference type="InterPro" id="IPR018062">
    <property type="entry name" value="HTH_AraC-typ_CS"/>
</dbReference>
<dbReference type="Pfam" id="PF06719">
    <property type="entry name" value="AraC_N"/>
    <property type="match status" value="1"/>
</dbReference>
<dbReference type="RefSeq" id="WP_016474664.1">
    <property type="nucleotide sequence ID" value="NZ_KE150480.1"/>
</dbReference>
<dbReference type="Gene3D" id="1.10.10.60">
    <property type="entry name" value="Homeodomain-like"/>
    <property type="match status" value="2"/>
</dbReference>
<dbReference type="STRING" id="1203554.HMPREF1476_01454"/>
<dbReference type="InterPro" id="IPR009594">
    <property type="entry name" value="Tscrpt_reg_HTH_AraC_N"/>
</dbReference>
<evidence type="ECO:0000256" key="2">
    <source>
        <dbReference type="ARBA" id="ARBA00023125"/>
    </source>
</evidence>
<dbReference type="EMBL" id="ATCF01000021">
    <property type="protein sequence ID" value="EPD98712.1"/>
    <property type="molecule type" value="Genomic_DNA"/>
</dbReference>
<dbReference type="PROSITE" id="PS00041">
    <property type="entry name" value="HTH_ARAC_FAMILY_1"/>
    <property type="match status" value="1"/>
</dbReference>
<keyword evidence="1" id="KW-0805">Transcription regulation</keyword>
<dbReference type="PROSITE" id="PS01124">
    <property type="entry name" value="HTH_ARAC_FAMILY_2"/>
    <property type="match status" value="1"/>
</dbReference>
<keyword evidence="2" id="KW-0238">DNA-binding</keyword>
<dbReference type="GeneID" id="64060751"/>
<gene>
    <name evidence="5" type="ORF">HMPREF1476_01454</name>
</gene>
<dbReference type="GO" id="GO:0043565">
    <property type="term" value="F:sequence-specific DNA binding"/>
    <property type="evidence" value="ECO:0007669"/>
    <property type="project" value="InterPro"/>
</dbReference>
<dbReference type="SMART" id="SM00342">
    <property type="entry name" value="HTH_ARAC"/>
    <property type="match status" value="1"/>
</dbReference>
<feature type="domain" description="HTH araC/xylS-type" evidence="4">
    <location>
        <begin position="197"/>
        <end position="295"/>
    </location>
</feature>
<dbReference type="PATRIC" id="fig|1203554.3.peg.1527"/>
<evidence type="ECO:0000259" key="4">
    <source>
        <dbReference type="PROSITE" id="PS01124"/>
    </source>
</evidence>
<evidence type="ECO:0000313" key="5">
    <source>
        <dbReference type="EMBL" id="EPD98712.1"/>
    </source>
</evidence>
<sequence length="319" mass="35170">MTTIQNMLADMRRELMSANPPLGVSTTPAEGFRTHRFESEVPLSCSTGEIAVSFILSGVKTVTVGGRFFSYGAGEGLLCGAALPSTFRAMHASPEEPFLSVSLALDRATLIELAEHLPQTDQKENAELPPEAIFVFEPTEDLLFDFERLIKLLKTPELAPLRAPCIIRDIHSLLLAGPTAARLLPLLRESAPANTVVRAIGWLRRNFDKPISIEALAKLHGMSTSNFHRQFKAVAGMSPLQFQKQIRLCEAQHLMLAERAQVSAAAYAVGYESPTQFVRDYKRLFGDSPLRDVRKRRDFGRTAESIKLVGVEHGTRTAA</sequence>
<dbReference type="Proteomes" id="UP000014400">
    <property type="component" value="Unassembled WGS sequence"/>
</dbReference>
<organism evidence="5 6">
    <name type="scientific">Sutterella wadsworthensis HGA0223</name>
    <dbReference type="NCBI Taxonomy" id="1203554"/>
    <lineage>
        <taxon>Bacteria</taxon>
        <taxon>Pseudomonadati</taxon>
        <taxon>Pseudomonadota</taxon>
        <taxon>Betaproteobacteria</taxon>
        <taxon>Burkholderiales</taxon>
        <taxon>Sutterellaceae</taxon>
        <taxon>Sutterella</taxon>
    </lineage>
</organism>